<dbReference type="InterPro" id="IPR052354">
    <property type="entry name" value="Cell_Wall_Dynamics_Protein"/>
</dbReference>
<dbReference type="RefSeq" id="YP_009951893.1">
    <property type="nucleotide sequence ID" value="NC_051606.1"/>
</dbReference>
<dbReference type="PANTHER" id="PTHR34408">
    <property type="entry name" value="FAMILY PROTEIN, PUTATIVE-RELATED"/>
    <property type="match status" value="1"/>
</dbReference>
<keyword evidence="3" id="KW-1185">Reference proteome</keyword>
<dbReference type="Pfam" id="PF13529">
    <property type="entry name" value="Peptidase_C39_2"/>
    <property type="match status" value="1"/>
</dbReference>
<dbReference type="InterPro" id="IPR023346">
    <property type="entry name" value="Lysozyme-like_dom_sf"/>
</dbReference>
<sequence>MAEKVLPYDRSIVPQETGYWCGPAATQIVLNTRGLIVDESTLAREIGTTVNGTDYVGLIERILDIRVPDARYTSVYMEQDPPSAAQRETLWRNLKRSIDAGYGVVMNWVAPPSNKPRGAKGSVSPRYSGGTTYHYVAAMGYDDNPALRAVWIADSGFQPQGYWISFDQCCSLIPPKGYAFADVDAPGGPEAPIDPTAQAVDALLRLMGGSVSFDRYAALLPAVQQCLADCECTTIERIAMWGAQVGHESVGLKYMAELWGPTEAQRGYEGRVDLGNTVPGDGYRFRGRGPIQVTGRHNYTKLSQWAHGKGLVPTPTYFVDNPDELASDRYGFVGVTWYWTTQRPMNDAADARDLVRATQYVNGGQTGIDNRRDRYNSALAMGADLLKLATGGDDFMGALTAAEQREMLDLLRWLAAPNTGELRKQFPHRSMYATGPEPDTLAGRTLSAHAFGWDQRTEASAMRGDATAISLIRQAAAGTLWGVRQTPDGKPEPYLVEVAKKMLAKLAEAGVIDGGKPTTPTTPTTPTAPAGKVSCQIGPGACVLVANGGDGQCALTGPACVLKKGAL</sequence>
<protein>
    <submittedName>
        <fullName evidence="2">Lysin A</fullName>
    </submittedName>
</protein>
<dbReference type="SUPFAM" id="SSF53955">
    <property type="entry name" value="Lysozyme-like"/>
    <property type="match status" value="1"/>
</dbReference>
<accession>A0A222ZPI5</accession>
<proteinExistence type="predicted"/>
<reference evidence="2 3" key="1">
    <citation type="submission" date="2017-05" db="EMBL/GenBank/DDBJ databases">
        <authorList>
            <person name="Paudel S."/>
            <person name="Amoh N.Y."/>
            <person name="Buchser W.J."/>
            <person name="Forsyth M.H."/>
            <person name="Saha M.S."/>
            <person name="Stoner T.H."/>
            <person name="Garlena R.A."/>
            <person name="Russell D.A."/>
            <person name="Pope W.H."/>
            <person name="Jacobs-Sera D."/>
            <person name="Hatfull G.F."/>
        </authorList>
    </citation>
    <scope>NUCLEOTIDE SEQUENCE [LARGE SCALE GENOMIC DNA]</scope>
</reference>
<feature type="domain" description="Peptidase C39-like" evidence="1">
    <location>
        <begin position="13"/>
        <end position="155"/>
    </location>
</feature>
<dbReference type="GeneID" id="60323336"/>
<dbReference type="KEGG" id="vg:60323336"/>
<evidence type="ECO:0000313" key="3">
    <source>
        <dbReference type="Proteomes" id="UP000224432"/>
    </source>
</evidence>
<name>A0A222ZPI5_9CAUD</name>
<organism evidence="2 3">
    <name type="scientific">Mycobacterium phage Amohnition</name>
    <dbReference type="NCBI Taxonomy" id="2015874"/>
    <lineage>
        <taxon>Viruses</taxon>
        <taxon>Duplodnaviria</taxon>
        <taxon>Heunggongvirae</taxon>
        <taxon>Uroviricota</taxon>
        <taxon>Caudoviricetes</taxon>
        <taxon>Weiservirinae</taxon>
        <taxon>Amginevirus</taxon>
        <taxon>Amginevirus amohnition</taxon>
    </lineage>
</organism>
<gene>
    <name evidence="2" type="primary">29</name>
    <name evidence="2" type="ORF">SEA_AMOHNITION_29</name>
</gene>
<dbReference type="Gene3D" id="3.90.70.10">
    <property type="entry name" value="Cysteine proteinases"/>
    <property type="match status" value="1"/>
</dbReference>
<dbReference type="Gene3D" id="1.10.530.10">
    <property type="match status" value="1"/>
</dbReference>
<dbReference type="Proteomes" id="UP000224432">
    <property type="component" value="Segment"/>
</dbReference>
<dbReference type="PANTHER" id="PTHR34408:SF1">
    <property type="entry name" value="GLYCOSYL HYDROLASE FAMILY 19 DOMAIN-CONTAINING PROTEIN HI_1415"/>
    <property type="match status" value="1"/>
</dbReference>
<evidence type="ECO:0000313" key="2">
    <source>
        <dbReference type="EMBL" id="ASR86309.1"/>
    </source>
</evidence>
<evidence type="ECO:0000259" key="1">
    <source>
        <dbReference type="Pfam" id="PF13529"/>
    </source>
</evidence>
<dbReference type="InterPro" id="IPR039564">
    <property type="entry name" value="Peptidase_C39-like"/>
</dbReference>
<dbReference type="EMBL" id="MF140398">
    <property type="protein sequence ID" value="ASR86309.1"/>
    <property type="molecule type" value="Genomic_DNA"/>
</dbReference>